<reference evidence="3 4" key="1">
    <citation type="submission" date="2012-05" db="EMBL/GenBank/DDBJ databases">
        <title>Recombination and specialization in a pathogen metapopulation.</title>
        <authorList>
            <person name="Gardiner A."/>
            <person name="Kemen E."/>
            <person name="Schultz-Larsen T."/>
            <person name="MacLean D."/>
            <person name="Van Oosterhout C."/>
            <person name="Jones J.D.G."/>
        </authorList>
    </citation>
    <scope>NUCLEOTIDE SEQUENCE [LARGE SCALE GENOMIC DNA]</scope>
    <source>
        <strain evidence="3 4">Ac Nc2</strain>
    </source>
</reference>
<gene>
    <name evidence="3" type="ORF">BN9_131310</name>
</gene>
<feature type="region of interest" description="Disordered" evidence="2">
    <location>
        <begin position="1"/>
        <end position="41"/>
    </location>
</feature>
<accession>A0A024FXF0</accession>
<dbReference type="Proteomes" id="UP000053237">
    <property type="component" value="Unassembled WGS sequence"/>
</dbReference>
<feature type="compositionally biased region" description="Low complexity" evidence="2">
    <location>
        <begin position="24"/>
        <end position="41"/>
    </location>
</feature>
<comment type="caution">
    <text evidence="3">The sequence shown here is derived from an EMBL/GenBank/DDBJ whole genome shotgun (WGS) entry which is preliminary data.</text>
</comment>
<name>A0A024FXF0_9STRA</name>
<evidence type="ECO:0000256" key="1">
    <source>
        <dbReference type="SAM" id="Coils"/>
    </source>
</evidence>
<keyword evidence="4" id="KW-1185">Reference proteome</keyword>
<protein>
    <submittedName>
        <fullName evidence="3">Uncharacterized protein</fullName>
    </submittedName>
</protein>
<feature type="coiled-coil region" evidence="1">
    <location>
        <begin position="51"/>
        <end position="92"/>
    </location>
</feature>
<evidence type="ECO:0000313" key="4">
    <source>
        <dbReference type="Proteomes" id="UP000053237"/>
    </source>
</evidence>
<keyword evidence="1" id="KW-0175">Coiled coil</keyword>
<evidence type="ECO:0000313" key="3">
    <source>
        <dbReference type="EMBL" id="CCI11572.1"/>
    </source>
</evidence>
<sequence>MDRRRHITANQSRLPATKRSGGYASVQVSQQSSTQPSTATTMKTIRLCKENELLMKENESLKKVVDKLERIKARAEAKLAKEIESYEEALKNNAKLNIGVSQYKFKDNKEMQNVKNNH</sequence>
<evidence type="ECO:0000256" key="2">
    <source>
        <dbReference type="SAM" id="MobiDB-lite"/>
    </source>
</evidence>
<dbReference type="InParanoid" id="A0A024FXF0"/>
<dbReference type="AlphaFoldDB" id="A0A024FXF0"/>
<dbReference type="EMBL" id="CAIX01001242">
    <property type="protein sequence ID" value="CCI11572.1"/>
    <property type="molecule type" value="Genomic_DNA"/>
</dbReference>
<organism evidence="3 4">
    <name type="scientific">Albugo candida</name>
    <dbReference type="NCBI Taxonomy" id="65357"/>
    <lineage>
        <taxon>Eukaryota</taxon>
        <taxon>Sar</taxon>
        <taxon>Stramenopiles</taxon>
        <taxon>Oomycota</taxon>
        <taxon>Peronosporomycetes</taxon>
        <taxon>Albuginales</taxon>
        <taxon>Albuginaceae</taxon>
        <taxon>Albugo</taxon>
    </lineage>
</organism>
<proteinExistence type="predicted"/>